<sequence>MLVPRSESVQRWSITMPRIHANARTTPRIRREIQQAPASISHRELARRYGIHRHTVAKWRKRATVEDKSTRPHRLQTTLTEAQELVIVEVRKLLLLPLDDLLVLARTFLNPNLSRSALDRCLRRHGVSNLRILQKERESLEGSPKSTTRQFKAYAPGFIHIDVKYLPQMPDEEQRRYLFVAIDRATRWVYLAIHEEKSAESATRFLANVLANAPFVVRTVLTDNGKEFTDRFSSAGERQPTGHHPFDQLCREKRITHRLIQPRHPQTNGMVERFNGRIAEILRAERFVSAADLQETLTRYLWAYNHRIPQRVLGHMTPIEKLRWWQTERPDLFVSRVDNVTGLDIYAPVLRYETYLNNHQDWFHRCAHPMKAEPVGKHGYILTIGRYGSYGYEVEPKIGLHLLPQEQGVYRIETIPVPEQPFLNYKVDFQAAMALVPMRATPETDRDLLALNILEYTRVNWELDLRVEMYFPRFIYRLPHGLIQGTGNRVLAQIVRQVSYRLTAKVQDDFHKTIGLDLGKRWRRKRFHAERVRTLTPAPAPDRPDEPEPPAA</sequence>
<proteinExistence type="predicted"/>
<accession>Q8DHL8</accession>
<dbReference type="EnsemblBacteria" id="BAC09481">
    <property type="protein sequence ID" value="BAC09481"/>
    <property type="gene ID" value="BAC09481"/>
</dbReference>
<dbReference type="PROSITE" id="PS50994">
    <property type="entry name" value="INTEGRASE"/>
    <property type="match status" value="1"/>
</dbReference>
<evidence type="ECO:0000313" key="4">
    <source>
        <dbReference type="Proteomes" id="UP000000440"/>
    </source>
</evidence>
<dbReference type="Gene3D" id="3.30.420.10">
    <property type="entry name" value="Ribonuclease H-like superfamily/Ribonuclease H"/>
    <property type="match status" value="1"/>
</dbReference>
<dbReference type="Proteomes" id="UP000000440">
    <property type="component" value="Chromosome"/>
</dbReference>
<feature type="domain" description="Integrase catalytic" evidence="2">
    <location>
        <begin position="152"/>
        <end position="326"/>
    </location>
</feature>
<dbReference type="InterPro" id="IPR001584">
    <property type="entry name" value="Integrase_cat-core"/>
</dbReference>
<dbReference type="GO" id="GO:0015074">
    <property type="term" value="P:DNA integration"/>
    <property type="evidence" value="ECO:0007669"/>
    <property type="project" value="InterPro"/>
</dbReference>
<dbReference type="Pfam" id="PF00665">
    <property type="entry name" value="rve"/>
    <property type="match status" value="1"/>
</dbReference>
<dbReference type="PATRIC" id="fig|197221.4.peg.2018"/>
<keyword evidence="4" id="KW-1185">Reference proteome</keyword>
<dbReference type="GO" id="GO:0003676">
    <property type="term" value="F:nucleic acid binding"/>
    <property type="evidence" value="ECO:0007669"/>
    <property type="project" value="InterPro"/>
</dbReference>
<dbReference type="SUPFAM" id="SSF53098">
    <property type="entry name" value="Ribonuclease H-like"/>
    <property type="match status" value="1"/>
</dbReference>
<dbReference type="InterPro" id="IPR036397">
    <property type="entry name" value="RNaseH_sf"/>
</dbReference>
<dbReference type="PANTHER" id="PTHR42648">
    <property type="entry name" value="TRANSPOSASE, PUTATIVE-RELATED"/>
    <property type="match status" value="1"/>
</dbReference>
<dbReference type="EMBL" id="BA000039">
    <property type="protein sequence ID" value="BAC09481.1"/>
    <property type="molecule type" value="Genomic_DNA"/>
</dbReference>
<organism evidence="3 4">
    <name type="scientific">Thermosynechococcus vestitus (strain NIES-2133 / IAM M-273 / BP-1)</name>
    <dbReference type="NCBI Taxonomy" id="197221"/>
    <lineage>
        <taxon>Bacteria</taxon>
        <taxon>Bacillati</taxon>
        <taxon>Cyanobacteriota</taxon>
        <taxon>Cyanophyceae</taxon>
        <taxon>Acaryochloridales</taxon>
        <taxon>Thermosynechococcaceae</taxon>
        <taxon>Thermosynechococcus</taxon>
    </lineage>
</organism>
<evidence type="ECO:0000259" key="2">
    <source>
        <dbReference type="PROSITE" id="PS50994"/>
    </source>
</evidence>
<dbReference type="InterPro" id="IPR039537">
    <property type="entry name" value="Retrotran_Ty1/copia-like"/>
</dbReference>
<evidence type="ECO:0000256" key="1">
    <source>
        <dbReference type="SAM" id="MobiDB-lite"/>
    </source>
</evidence>
<feature type="region of interest" description="Disordered" evidence="1">
    <location>
        <begin position="533"/>
        <end position="552"/>
    </location>
</feature>
<dbReference type="AlphaFoldDB" id="Q8DHL8"/>
<dbReference type="eggNOG" id="COG2801">
    <property type="taxonomic scope" value="Bacteria"/>
</dbReference>
<dbReference type="NCBIfam" id="NF033577">
    <property type="entry name" value="transpos_IS481"/>
    <property type="match status" value="1"/>
</dbReference>
<dbReference type="KEGG" id="tel:tll1929"/>
<dbReference type="InterPro" id="IPR018971">
    <property type="entry name" value="DUF1997"/>
</dbReference>
<dbReference type="PANTHER" id="PTHR42648:SF18">
    <property type="entry name" value="RETROTRANSPOSON, UNCLASSIFIED-LIKE PROTEIN"/>
    <property type="match status" value="1"/>
</dbReference>
<dbReference type="SUPFAM" id="SSF46689">
    <property type="entry name" value="Homeodomain-like"/>
    <property type="match status" value="1"/>
</dbReference>
<gene>
    <name evidence="3" type="ordered locus">tll1929</name>
</gene>
<name>Q8DHL8_THEVB</name>
<dbReference type="Pfam" id="PF09366">
    <property type="entry name" value="DUF1997"/>
    <property type="match status" value="1"/>
</dbReference>
<evidence type="ECO:0000313" key="3">
    <source>
        <dbReference type="EMBL" id="BAC09481.1"/>
    </source>
</evidence>
<protein>
    <submittedName>
        <fullName evidence="3">Tll1929 protein</fullName>
    </submittedName>
</protein>
<reference evidence="3 4" key="1">
    <citation type="journal article" date="2002" name="DNA Res.">
        <title>Complete genome structure of the thermophilic cyanobacterium Thermosynechococcus elongatus BP-1.</title>
        <authorList>
            <person name="Nakamura Y."/>
            <person name="Kaneko T."/>
            <person name="Sato S."/>
            <person name="Ikeuchi M."/>
            <person name="Katoh H."/>
            <person name="Sasamoto S."/>
            <person name="Watanabe A."/>
            <person name="Iriguchi M."/>
            <person name="Kawashima K."/>
            <person name="Kimura T."/>
            <person name="Kishida Y."/>
            <person name="Kiyokawa C."/>
            <person name="Kohara M."/>
            <person name="Matsumoto M."/>
            <person name="Matsuno A."/>
            <person name="Nakazaki N."/>
            <person name="Shimpo S."/>
            <person name="Sugimoto M."/>
            <person name="Takeuchi C."/>
            <person name="Yamada M."/>
            <person name="Tabata S."/>
        </authorList>
    </citation>
    <scope>NUCLEOTIDE SEQUENCE [LARGE SCALE GENOMIC DNA]</scope>
    <source>
        <strain evidence="4">IAM M-273 / NIES-2133 / BP-1</strain>
    </source>
</reference>
<dbReference type="InterPro" id="IPR012337">
    <property type="entry name" value="RNaseH-like_sf"/>
</dbReference>
<dbReference type="InterPro" id="IPR047656">
    <property type="entry name" value="IS481-like_transpos"/>
</dbReference>
<dbReference type="InterPro" id="IPR009057">
    <property type="entry name" value="Homeodomain-like_sf"/>
</dbReference>